<evidence type="ECO:0000313" key="2">
    <source>
        <dbReference type="EMBL" id="KAK3370201.1"/>
    </source>
</evidence>
<dbReference type="EMBL" id="JAULSW010000009">
    <property type="protein sequence ID" value="KAK3370201.1"/>
    <property type="molecule type" value="Genomic_DNA"/>
</dbReference>
<accession>A0AAE0K678</accession>
<dbReference type="Proteomes" id="UP001285441">
    <property type="component" value="Unassembled WGS sequence"/>
</dbReference>
<reference evidence="2" key="2">
    <citation type="submission" date="2023-06" db="EMBL/GenBank/DDBJ databases">
        <authorList>
            <consortium name="Lawrence Berkeley National Laboratory"/>
            <person name="Haridas S."/>
            <person name="Hensen N."/>
            <person name="Bonometti L."/>
            <person name="Westerberg I."/>
            <person name="Brannstrom I.O."/>
            <person name="Guillou S."/>
            <person name="Cros-Aarteil S."/>
            <person name="Calhoun S."/>
            <person name="Kuo A."/>
            <person name="Mondo S."/>
            <person name="Pangilinan J."/>
            <person name="Riley R."/>
            <person name="LaButti K."/>
            <person name="Andreopoulos B."/>
            <person name="Lipzen A."/>
            <person name="Chen C."/>
            <person name="Yanf M."/>
            <person name="Daum C."/>
            <person name="Ng V."/>
            <person name="Clum A."/>
            <person name="Steindorff A."/>
            <person name="Ohm R."/>
            <person name="Martin F."/>
            <person name="Silar P."/>
            <person name="Natvig D."/>
            <person name="Lalanne C."/>
            <person name="Gautier V."/>
            <person name="Ament-velasquez S.L."/>
            <person name="Kruys A."/>
            <person name="Hutchinson M.I."/>
            <person name="Powell A.J."/>
            <person name="Barry K."/>
            <person name="Miller A.N."/>
            <person name="Grigoriev I.V."/>
            <person name="Debuchy R."/>
            <person name="Gladieux P."/>
            <person name="Thoren M.H."/>
            <person name="Johannesson H."/>
        </authorList>
    </citation>
    <scope>NUCLEOTIDE SEQUENCE</scope>
    <source>
        <strain evidence="2">CBS 232.78</strain>
    </source>
</reference>
<comment type="caution">
    <text evidence="2">The sequence shown here is derived from an EMBL/GenBank/DDBJ whole genome shotgun (WGS) entry which is preliminary data.</text>
</comment>
<sequence>MALRSPLARAAQQPYKVRSIYLKVRPAPTSLSERRAVLHALQEHGKIDVFKKLRDASSFITVTETRAVAYSIIHRSPLQFDYVSDLPTNDASNLRPLGVEAASGEDDKIDAAAALKKTFVVEVFPAPDYDHKTYIRQSPLHGPWPDERGPLNQDSLTTALLRHSIPKDMASKGLRDWETGGQVEELEVRKLTTPTSTADFVRQRQARKASRDAMAALRKEPGAAKNEREVALKKTSIQQLRDWMDKPEAPAP</sequence>
<name>A0AAE0K678_9PEZI</name>
<organism evidence="2 3">
    <name type="scientific">Podospora didyma</name>
    <dbReference type="NCBI Taxonomy" id="330526"/>
    <lineage>
        <taxon>Eukaryota</taxon>
        <taxon>Fungi</taxon>
        <taxon>Dikarya</taxon>
        <taxon>Ascomycota</taxon>
        <taxon>Pezizomycotina</taxon>
        <taxon>Sordariomycetes</taxon>
        <taxon>Sordariomycetidae</taxon>
        <taxon>Sordariales</taxon>
        <taxon>Podosporaceae</taxon>
        <taxon>Podospora</taxon>
    </lineage>
</organism>
<feature type="compositionally biased region" description="Basic and acidic residues" evidence="1">
    <location>
        <begin position="242"/>
        <end position="252"/>
    </location>
</feature>
<keyword evidence="3" id="KW-1185">Reference proteome</keyword>
<evidence type="ECO:0000256" key="1">
    <source>
        <dbReference type="SAM" id="MobiDB-lite"/>
    </source>
</evidence>
<evidence type="ECO:0000313" key="3">
    <source>
        <dbReference type="Proteomes" id="UP001285441"/>
    </source>
</evidence>
<reference evidence="2" key="1">
    <citation type="journal article" date="2023" name="Mol. Phylogenet. Evol.">
        <title>Genome-scale phylogeny and comparative genomics of the fungal order Sordariales.</title>
        <authorList>
            <person name="Hensen N."/>
            <person name="Bonometti L."/>
            <person name="Westerberg I."/>
            <person name="Brannstrom I.O."/>
            <person name="Guillou S."/>
            <person name="Cros-Aarteil S."/>
            <person name="Calhoun S."/>
            <person name="Haridas S."/>
            <person name="Kuo A."/>
            <person name="Mondo S."/>
            <person name="Pangilinan J."/>
            <person name="Riley R."/>
            <person name="LaButti K."/>
            <person name="Andreopoulos B."/>
            <person name="Lipzen A."/>
            <person name="Chen C."/>
            <person name="Yan M."/>
            <person name="Daum C."/>
            <person name="Ng V."/>
            <person name="Clum A."/>
            <person name="Steindorff A."/>
            <person name="Ohm R.A."/>
            <person name="Martin F."/>
            <person name="Silar P."/>
            <person name="Natvig D.O."/>
            <person name="Lalanne C."/>
            <person name="Gautier V."/>
            <person name="Ament-Velasquez S.L."/>
            <person name="Kruys A."/>
            <person name="Hutchinson M.I."/>
            <person name="Powell A.J."/>
            <person name="Barry K."/>
            <person name="Miller A.N."/>
            <person name="Grigoriev I.V."/>
            <person name="Debuchy R."/>
            <person name="Gladieux P."/>
            <person name="Hiltunen Thoren M."/>
            <person name="Johannesson H."/>
        </authorList>
    </citation>
    <scope>NUCLEOTIDE SEQUENCE</scope>
    <source>
        <strain evidence="2">CBS 232.78</strain>
    </source>
</reference>
<feature type="region of interest" description="Disordered" evidence="1">
    <location>
        <begin position="203"/>
        <end position="252"/>
    </location>
</feature>
<proteinExistence type="predicted"/>
<dbReference type="AlphaFoldDB" id="A0AAE0K678"/>
<feature type="compositionally biased region" description="Basic and acidic residues" evidence="1">
    <location>
        <begin position="217"/>
        <end position="232"/>
    </location>
</feature>
<gene>
    <name evidence="2" type="ORF">B0H63DRAFT_310512</name>
</gene>
<protein>
    <submittedName>
        <fullName evidence="2">Uncharacterized protein</fullName>
    </submittedName>
</protein>